<sequence>MTWRHPAGTVTSSEDISTRPTAHTRPFLLPFHRPFDIFLLPLALLDRVFLSEVFAPDIPRDIPLIQYVALFLSFLLTHVAAALNGHTPRPPTQDDDRPSDSKTPSSLPPSPSHSSSPLTETHSSQSVAVSAPVEMNATLDEQDEDAGMIAGPSAIPLTYLPPSHSAPVASTSDPVFDIAPTLEKGNTHTDA</sequence>
<protein>
    <submittedName>
        <fullName evidence="2">Uncharacterized protein</fullName>
    </submittedName>
</protein>
<feature type="compositionally biased region" description="Low complexity" evidence="1">
    <location>
        <begin position="112"/>
        <end position="126"/>
    </location>
</feature>
<accession>A0A164PQ67</accession>
<dbReference type="EMBL" id="KV419431">
    <property type="protein sequence ID" value="KZS88936.1"/>
    <property type="molecule type" value="Genomic_DNA"/>
</dbReference>
<organism evidence="2 3">
    <name type="scientific">Sistotremastrum niveocremeum HHB9708</name>
    <dbReference type="NCBI Taxonomy" id="1314777"/>
    <lineage>
        <taxon>Eukaryota</taxon>
        <taxon>Fungi</taxon>
        <taxon>Dikarya</taxon>
        <taxon>Basidiomycota</taxon>
        <taxon>Agaricomycotina</taxon>
        <taxon>Agaricomycetes</taxon>
        <taxon>Sistotremastrales</taxon>
        <taxon>Sistotremastraceae</taxon>
        <taxon>Sertulicium</taxon>
        <taxon>Sertulicium niveocremeum</taxon>
    </lineage>
</organism>
<proteinExistence type="predicted"/>
<evidence type="ECO:0000313" key="3">
    <source>
        <dbReference type="Proteomes" id="UP000076722"/>
    </source>
</evidence>
<name>A0A164PQ67_9AGAM</name>
<reference evidence="2 3" key="1">
    <citation type="journal article" date="2016" name="Mol. Biol. Evol.">
        <title>Comparative Genomics of Early-Diverging Mushroom-Forming Fungi Provides Insights into the Origins of Lignocellulose Decay Capabilities.</title>
        <authorList>
            <person name="Nagy L.G."/>
            <person name="Riley R."/>
            <person name="Tritt A."/>
            <person name="Adam C."/>
            <person name="Daum C."/>
            <person name="Floudas D."/>
            <person name="Sun H."/>
            <person name="Yadav J.S."/>
            <person name="Pangilinan J."/>
            <person name="Larsson K.H."/>
            <person name="Matsuura K."/>
            <person name="Barry K."/>
            <person name="Labutti K."/>
            <person name="Kuo R."/>
            <person name="Ohm R.A."/>
            <person name="Bhattacharya S.S."/>
            <person name="Shirouzu T."/>
            <person name="Yoshinaga Y."/>
            <person name="Martin F.M."/>
            <person name="Grigoriev I.V."/>
            <person name="Hibbett D.S."/>
        </authorList>
    </citation>
    <scope>NUCLEOTIDE SEQUENCE [LARGE SCALE GENOMIC DNA]</scope>
    <source>
        <strain evidence="2 3">HHB9708</strain>
    </source>
</reference>
<feature type="region of interest" description="Disordered" evidence="1">
    <location>
        <begin position="86"/>
        <end position="155"/>
    </location>
</feature>
<evidence type="ECO:0000313" key="2">
    <source>
        <dbReference type="EMBL" id="KZS88936.1"/>
    </source>
</evidence>
<dbReference type="AlphaFoldDB" id="A0A164PQ67"/>
<keyword evidence="3" id="KW-1185">Reference proteome</keyword>
<evidence type="ECO:0000256" key="1">
    <source>
        <dbReference type="SAM" id="MobiDB-lite"/>
    </source>
</evidence>
<dbReference type="Proteomes" id="UP000076722">
    <property type="component" value="Unassembled WGS sequence"/>
</dbReference>
<gene>
    <name evidence="2" type="ORF">SISNIDRAFT_489596</name>
</gene>